<dbReference type="Proteomes" id="UP001149163">
    <property type="component" value="Unassembled WGS sequence"/>
</dbReference>
<evidence type="ECO:0008006" key="12">
    <source>
        <dbReference type="Google" id="ProtNLM"/>
    </source>
</evidence>
<evidence type="ECO:0000256" key="1">
    <source>
        <dbReference type="ARBA" id="ARBA00007913"/>
    </source>
</evidence>
<dbReference type="GO" id="GO:0043139">
    <property type="term" value="F:5'-3' DNA helicase activity"/>
    <property type="evidence" value="ECO:0007669"/>
    <property type="project" value="TreeGrafter"/>
</dbReference>
<feature type="domain" description="AAA+ ATPase" evidence="8">
    <location>
        <begin position="260"/>
        <end position="624"/>
    </location>
</feature>
<feature type="region of interest" description="Disordered" evidence="7">
    <location>
        <begin position="457"/>
        <end position="479"/>
    </location>
</feature>
<evidence type="ECO:0000313" key="10">
    <source>
        <dbReference type="EMBL" id="KAJ5167764.1"/>
    </source>
</evidence>
<comment type="catalytic activity">
    <reaction evidence="6">
        <text>ATP + H2O = ADP + phosphate + H(+)</text>
        <dbReference type="Rhea" id="RHEA:13065"/>
        <dbReference type="ChEBI" id="CHEBI:15377"/>
        <dbReference type="ChEBI" id="CHEBI:15378"/>
        <dbReference type="ChEBI" id="CHEBI:30616"/>
        <dbReference type="ChEBI" id="CHEBI:43474"/>
        <dbReference type="ChEBI" id="CHEBI:456216"/>
        <dbReference type="EC" id="3.6.4.12"/>
    </reaction>
    <physiologicalReaction direction="left-to-right" evidence="6">
        <dbReference type="Rhea" id="RHEA:13066"/>
    </physiologicalReaction>
</comment>
<dbReference type="AlphaFoldDB" id="A0A9W9I6V6"/>
<dbReference type="InterPro" id="IPR050534">
    <property type="entry name" value="Coronavir_polyprotein_1ab"/>
</dbReference>
<keyword evidence="2" id="KW-0547">Nucleotide-binding</keyword>
<accession>A0A9W9I6V6</accession>
<dbReference type="FunFam" id="2.40.30.270:FF:000006">
    <property type="entry name" value="Similar to DNA helicase"/>
    <property type="match status" value="1"/>
</dbReference>
<name>A0A9W9I6V6_9EURO</name>
<dbReference type="Pfam" id="PF13086">
    <property type="entry name" value="AAA_11"/>
    <property type="match status" value="1"/>
</dbReference>
<dbReference type="RefSeq" id="XP_056544225.1">
    <property type="nucleotide sequence ID" value="XM_056685483.1"/>
</dbReference>
<keyword evidence="4" id="KW-0347">Helicase</keyword>
<dbReference type="CDD" id="cd18044">
    <property type="entry name" value="DEXXQc_SMUBP2"/>
    <property type="match status" value="1"/>
</dbReference>
<protein>
    <recommendedName>
        <fullName evidence="12">DNA helicase</fullName>
    </recommendedName>
</protein>
<evidence type="ECO:0000256" key="3">
    <source>
        <dbReference type="ARBA" id="ARBA00022801"/>
    </source>
</evidence>
<dbReference type="SMART" id="SM00487">
    <property type="entry name" value="DEXDc"/>
    <property type="match status" value="1"/>
</dbReference>
<keyword evidence="5" id="KW-0067">ATP-binding</keyword>
<feature type="compositionally biased region" description="Basic and acidic residues" evidence="7">
    <location>
        <begin position="464"/>
        <end position="479"/>
    </location>
</feature>
<dbReference type="InterPro" id="IPR003593">
    <property type="entry name" value="AAA+_ATPase"/>
</dbReference>
<dbReference type="Gene3D" id="3.40.50.300">
    <property type="entry name" value="P-loop containing nucleotide triphosphate hydrolases"/>
    <property type="match status" value="2"/>
</dbReference>
<reference evidence="10" key="1">
    <citation type="submission" date="2022-11" db="EMBL/GenBank/DDBJ databases">
        <authorList>
            <person name="Petersen C."/>
        </authorList>
    </citation>
    <scope>NUCLEOTIDE SEQUENCE</scope>
    <source>
        <strain evidence="10">IBT 26290</strain>
    </source>
</reference>
<evidence type="ECO:0000259" key="9">
    <source>
        <dbReference type="SMART" id="SM00487"/>
    </source>
</evidence>
<dbReference type="Gene3D" id="2.40.30.270">
    <property type="match status" value="1"/>
</dbReference>
<feature type="domain" description="Helicase ATP-binding" evidence="9">
    <location>
        <begin position="242"/>
        <end position="491"/>
    </location>
</feature>
<dbReference type="OrthoDB" id="6513042at2759"/>
<evidence type="ECO:0000256" key="2">
    <source>
        <dbReference type="ARBA" id="ARBA00022741"/>
    </source>
</evidence>
<evidence type="ECO:0000259" key="8">
    <source>
        <dbReference type="SMART" id="SM00382"/>
    </source>
</evidence>
<dbReference type="SMART" id="SM00382">
    <property type="entry name" value="AAA"/>
    <property type="match status" value="1"/>
</dbReference>
<feature type="compositionally biased region" description="Basic and acidic residues" evidence="7">
    <location>
        <begin position="87"/>
        <end position="96"/>
    </location>
</feature>
<dbReference type="CDD" id="cd18808">
    <property type="entry name" value="SF1_C_Upf1"/>
    <property type="match status" value="1"/>
</dbReference>
<dbReference type="PANTHER" id="PTHR43788:SF8">
    <property type="entry name" value="DNA-BINDING PROTEIN SMUBP-2"/>
    <property type="match status" value="1"/>
</dbReference>
<dbReference type="InterPro" id="IPR041679">
    <property type="entry name" value="DNA2/NAM7-like_C"/>
</dbReference>
<dbReference type="GO" id="GO:0016787">
    <property type="term" value="F:hydrolase activity"/>
    <property type="evidence" value="ECO:0007669"/>
    <property type="project" value="UniProtKB-KW"/>
</dbReference>
<dbReference type="InterPro" id="IPR014001">
    <property type="entry name" value="Helicase_ATP-bd"/>
</dbReference>
<evidence type="ECO:0000313" key="11">
    <source>
        <dbReference type="Proteomes" id="UP001149163"/>
    </source>
</evidence>
<keyword evidence="11" id="KW-1185">Reference proteome</keyword>
<organism evidence="10 11">
    <name type="scientific">Penicillium canariense</name>
    <dbReference type="NCBI Taxonomy" id="189055"/>
    <lineage>
        <taxon>Eukaryota</taxon>
        <taxon>Fungi</taxon>
        <taxon>Dikarya</taxon>
        <taxon>Ascomycota</taxon>
        <taxon>Pezizomycotina</taxon>
        <taxon>Eurotiomycetes</taxon>
        <taxon>Eurotiomycetidae</taxon>
        <taxon>Eurotiales</taxon>
        <taxon>Aspergillaceae</taxon>
        <taxon>Penicillium</taxon>
    </lineage>
</organism>
<feature type="region of interest" description="Disordered" evidence="7">
    <location>
        <begin position="74"/>
        <end position="149"/>
    </location>
</feature>
<dbReference type="Pfam" id="PF13087">
    <property type="entry name" value="AAA_12"/>
    <property type="match status" value="1"/>
</dbReference>
<evidence type="ECO:0000256" key="4">
    <source>
        <dbReference type="ARBA" id="ARBA00022806"/>
    </source>
</evidence>
<evidence type="ECO:0000256" key="6">
    <source>
        <dbReference type="ARBA" id="ARBA00048432"/>
    </source>
</evidence>
<evidence type="ECO:0000256" key="7">
    <source>
        <dbReference type="SAM" id="MobiDB-lite"/>
    </source>
</evidence>
<sequence length="728" mass="80270">MAPSTPISIPAFAETQLQLLLHEHEAEVASSSLASTAASVSPSTRRTLQATGYALTGLVLSQCRTGLGGRVVGEFTPDPAIASSGPKSRDGDDSRTSDGYPRLGSHGIRVGDVVRVNDVSAGPAKKAGKDKDKGKDSAKEGAKGGPEGVVTRVSEKAMWIAFGQRGGTGRSKEDDEAIEELWGKKLWAIKLANDVTYRRMRQTMEKMAKMTESDHSHFMRVAFGHTTPLQPDYDTTGDVQFIDPTLNDSQKDAIRFALASKDIALIHGPPGTGKTHTLIELIMQMIQRKKRILVCGPSNISVDNIVERLSLNKVPVVRIGHPARLLPSVMEHSLEVLTQTSDAASIVKDIRKEMDEKQASIRKTRTGRERRAIYDDLKHLRKEFRERESKCVDSLVRESSVVLATLHGAGGHQLKNQKFDVVIIDEASQALEAQCWISLLAAEKVVLAGDHLQLPPTVKSTNLKSKDKNNNDTEKTGDTAVKENLKGVSLERTLFDRLLALHGLGIKRMLTTQYRMHEKIMRFPSDELYESKLIAADSVRDRLLADLPYEVEGTDDTQEPLVFWDTQGGDFPEKSEDDEIGKKEALLGESKSNEMEALVVARHVDTLIAAGVRPESIAVITPYNGQLALLSQILREKYPGLELGSVDGFQGREKEAVVVSLVRSNAEHEVGFLGEKRRLNVAMTRPRRHLCICGDSETISRGSSFLKHWMDYLEEHADLRYPDAGDLL</sequence>
<dbReference type="GeneID" id="81424659"/>
<comment type="similarity">
    <text evidence="1">Belongs to the DNA2/NAM7 helicase family.</text>
</comment>
<evidence type="ECO:0000256" key="5">
    <source>
        <dbReference type="ARBA" id="ARBA00022840"/>
    </source>
</evidence>
<dbReference type="SUPFAM" id="SSF52540">
    <property type="entry name" value="P-loop containing nucleoside triphosphate hydrolases"/>
    <property type="match status" value="1"/>
</dbReference>
<dbReference type="GO" id="GO:0005524">
    <property type="term" value="F:ATP binding"/>
    <property type="evidence" value="ECO:0007669"/>
    <property type="project" value="UniProtKB-KW"/>
</dbReference>
<dbReference type="InterPro" id="IPR027417">
    <property type="entry name" value="P-loop_NTPase"/>
</dbReference>
<feature type="compositionally biased region" description="Basic and acidic residues" evidence="7">
    <location>
        <begin position="127"/>
        <end position="142"/>
    </location>
</feature>
<gene>
    <name evidence="10" type="ORF">N7482_003358</name>
</gene>
<dbReference type="InterPro" id="IPR041677">
    <property type="entry name" value="DNA2/NAM7_AAA_11"/>
</dbReference>
<keyword evidence="3" id="KW-0378">Hydrolase</keyword>
<dbReference type="EMBL" id="JAPQKN010000002">
    <property type="protein sequence ID" value="KAJ5167764.1"/>
    <property type="molecule type" value="Genomic_DNA"/>
</dbReference>
<proteinExistence type="inferred from homology"/>
<reference evidence="10" key="2">
    <citation type="journal article" date="2023" name="IMA Fungus">
        <title>Comparative genomic study of the Penicillium genus elucidates a diverse pangenome and 15 lateral gene transfer events.</title>
        <authorList>
            <person name="Petersen C."/>
            <person name="Sorensen T."/>
            <person name="Nielsen M.R."/>
            <person name="Sondergaard T.E."/>
            <person name="Sorensen J.L."/>
            <person name="Fitzpatrick D.A."/>
            <person name="Frisvad J.C."/>
            <person name="Nielsen K.L."/>
        </authorList>
    </citation>
    <scope>NUCLEOTIDE SEQUENCE</scope>
    <source>
        <strain evidence="10">IBT 26290</strain>
    </source>
</reference>
<comment type="caution">
    <text evidence="10">The sequence shown here is derived from an EMBL/GenBank/DDBJ whole genome shotgun (WGS) entry which is preliminary data.</text>
</comment>
<dbReference type="PANTHER" id="PTHR43788">
    <property type="entry name" value="DNA2/NAM7 HELICASE FAMILY MEMBER"/>
    <property type="match status" value="1"/>
</dbReference>
<dbReference type="InterPro" id="IPR047187">
    <property type="entry name" value="SF1_C_Upf1"/>
</dbReference>